<reference evidence="2" key="1">
    <citation type="journal article" date="2023" name="IScience">
        <title>Live-bearing cockroach genome reveals convergent evolutionary mechanisms linked to viviparity in insects and beyond.</title>
        <authorList>
            <person name="Fouks B."/>
            <person name="Harrison M.C."/>
            <person name="Mikhailova A.A."/>
            <person name="Marchal E."/>
            <person name="English S."/>
            <person name="Carruthers M."/>
            <person name="Jennings E.C."/>
            <person name="Chiamaka E.L."/>
            <person name="Frigard R.A."/>
            <person name="Pippel M."/>
            <person name="Attardo G.M."/>
            <person name="Benoit J.B."/>
            <person name="Bornberg-Bauer E."/>
            <person name="Tobe S.S."/>
        </authorList>
    </citation>
    <scope>NUCLEOTIDE SEQUENCE</scope>
    <source>
        <strain evidence="2">Stay&amp;Tobe</strain>
    </source>
</reference>
<dbReference type="EMBL" id="JASPKZ010007156">
    <property type="protein sequence ID" value="KAJ9586449.1"/>
    <property type="molecule type" value="Genomic_DNA"/>
</dbReference>
<keyword evidence="3" id="KW-1185">Reference proteome</keyword>
<dbReference type="Proteomes" id="UP001233999">
    <property type="component" value="Unassembled WGS sequence"/>
</dbReference>
<proteinExistence type="predicted"/>
<protein>
    <submittedName>
        <fullName evidence="2">Uncharacterized protein</fullName>
    </submittedName>
</protein>
<evidence type="ECO:0000313" key="2">
    <source>
        <dbReference type="EMBL" id="KAJ9586449.1"/>
    </source>
</evidence>
<accession>A0AAD7ZTA2</accession>
<feature type="region of interest" description="Disordered" evidence="1">
    <location>
        <begin position="20"/>
        <end position="144"/>
    </location>
</feature>
<name>A0AAD7ZTA2_DIPPU</name>
<feature type="compositionally biased region" description="Gly residues" evidence="1">
    <location>
        <begin position="48"/>
        <end position="83"/>
    </location>
</feature>
<evidence type="ECO:0000256" key="1">
    <source>
        <dbReference type="SAM" id="MobiDB-lite"/>
    </source>
</evidence>
<feature type="compositionally biased region" description="Low complexity" evidence="1">
    <location>
        <begin position="118"/>
        <end position="127"/>
    </location>
</feature>
<feature type="region of interest" description="Disordered" evidence="1">
    <location>
        <begin position="250"/>
        <end position="284"/>
    </location>
</feature>
<organism evidence="2 3">
    <name type="scientific">Diploptera punctata</name>
    <name type="common">Pacific beetle cockroach</name>
    <dbReference type="NCBI Taxonomy" id="6984"/>
    <lineage>
        <taxon>Eukaryota</taxon>
        <taxon>Metazoa</taxon>
        <taxon>Ecdysozoa</taxon>
        <taxon>Arthropoda</taxon>
        <taxon>Hexapoda</taxon>
        <taxon>Insecta</taxon>
        <taxon>Pterygota</taxon>
        <taxon>Neoptera</taxon>
        <taxon>Polyneoptera</taxon>
        <taxon>Dictyoptera</taxon>
        <taxon>Blattodea</taxon>
        <taxon>Blaberoidea</taxon>
        <taxon>Blaberidae</taxon>
        <taxon>Diplopterinae</taxon>
        <taxon>Diploptera</taxon>
    </lineage>
</organism>
<evidence type="ECO:0000313" key="3">
    <source>
        <dbReference type="Proteomes" id="UP001233999"/>
    </source>
</evidence>
<dbReference type="AlphaFoldDB" id="A0AAD7ZTA2"/>
<sequence length="357" mass="38855">MASKDKLGMSLDDIIQLDRKKKANVSSRGAQGRGGHNIRGRGRISPRGRGGSAIRGRGGSIIRGRGGMNSRGRGGANIRGRGGINSRPGGRNIGGRGRSNNLDRGGIKNRGRISINARGGRNQGVNRRGQKRPQRILRGSQGMTNSFRSDHIIRQQVLQQKMNRVRSLKQTMSKNSVSGASDMLTVCITNDLAMKRRRRSKSVPRSGSVNSFGRDSFVRRGNNNMYLNRQSLDRLNASTVNSNLAMSPEGSIVTTVSRPSRASSVGRNRNQRSSSVGRDRFQSQNQGQAIVEQYLPASNWQTRSGLNMQLQKEIAAIQGKPFIPPTGFANGSTSGLCLSDFRPVPTLTGTTLNERFS</sequence>
<reference evidence="2" key="2">
    <citation type="submission" date="2023-05" db="EMBL/GenBank/DDBJ databases">
        <authorList>
            <person name="Fouks B."/>
        </authorList>
    </citation>
    <scope>NUCLEOTIDE SEQUENCE</scope>
    <source>
        <strain evidence="2">Stay&amp;Tobe</strain>
        <tissue evidence="2">Testes</tissue>
    </source>
</reference>
<feature type="compositionally biased region" description="Basic residues" evidence="1">
    <location>
        <begin position="36"/>
        <end position="46"/>
    </location>
</feature>
<comment type="caution">
    <text evidence="2">The sequence shown here is derived from an EMBL/GenBank/DDBJ whole genome shotgun (WGS) entry which is preliminary data.</text>
</comment>
<feature type="compositionally biased region" description="Polar residues" evidence="1">
    <location>
        <begin position="252"/>
        <end position="284"/>
    </location>
</feature>
<gene>
    <name evidence="2" type="ORF">L9F63_019913</name>
</gene>